<dbReference type="CDD" id="cd08956">
    <property type="entry name" value="KR_3_FAS_SDR_x"/>
    <property type="match status" value="1"/>
</dbReference>
<dbReference type="SMART" id="SM00825">
    <property type="entry name" value="PKS_KS"/>
    <property type="match status" value="1"/>
</dbReference>
<comment type="caution">
    <text evidence="13">The sequence shown here is derived from an EMBL/GenBank/DDBJ whole genome shotgun (WGS) entry which is preliminary data.</text>
</comment>
<evidence type="ECO:0000259" key="10">
    <source>
        <dbReference type="PROSITE" id="PS50075"/>
    </source>
</evidence>
<dbReference type="InterPro" id="IPR049900">
    <property type="entry name" value="PKS_mFAS_DH"/>
</dbReference>
<dbReference type="Proteomes" id="UP001180754">
    <property type="component" value="Unassembled WGS sequence"/>
</dbReference>
<dbReference type="InterPro" id="IPR029058">
    <property type="entry name" value="AB_hydrolase_fold"/>
</dbReference>
<dbReference type="InterPro" id="IPR014031">
    <property type="entry name" value="Ketoacyl_synth_C"/>
</dbReference>
<evidence type="ECO:0000256" key="5">
    <source>
        <dbReference type="ARBA" id="ARBA00023194"/>
    </source>
</evidence>
<dbReference type="RefSeq" id="WP_311722211.1">
    <property type="nucleotide sequence ID" value="NZ_JAVRFD010000001.1"/>
</dbReference>
<keyword evidence="7" id="KW-0012">Acyltransferase</keyword>
<feature type="active site" description="Proton donor; for dehydratase activity" evidence="8">
    <location>
        <position position="1089"/>
    </location>
</feature>
<dbReference type="PANTHER" id="PTHR43775:SF51">
    <property type="entry name" value="INACTIVE PHENOLPHTHIOCEROL SYNTHESIS POLYKETIDE SYNTHASE TYPE I PKS1-RELATED"/>
    <property type="match status" value="1"/>
</dbReference>
<dbReference type="InterPro" id="IPR020841">
    <property type="entry name" value="PKS_Beta-ketoAc_synthase_dom"/>
</dbReference>
<evidence type="ECO:0000256" key="6">
    <source>
        <dbReference type="ARBA" id="ARBA00023268"/>
    </source>
</evidence>
<dbReference type="SMART" id="SM01294">
    <property type="entry name" value="PKS_PP_betabranch"/>
    <property type="match status" value="1"/>
</dbReference>
<dbReference type="InterPro" id="IPR001227">
    <property type="entry name" value="Ac_transferase_dom_sf"/>
</dbReference>
<feature type="region of interest" description="Disordered" evidence="9">
    <location>
        <begin position="1010"/>
        <end position="1029"/>
    </location>
</feature>
<keyword evidence="14" id="KW-1185">Reference proteome</keyword>
<dbReference type="InterPro" id="IPR049551">
    <property type="entry name" value="PKS_DH_C"/>
</dbReference>
<reference evidence="13" key="1">
    <citation type="submission" date="2024-05" db="EMBL/GenBank/DDBJ databases">
        <title>30 novel species of actinomycetes from the DSMZ collection.</title>
        <authorList>
            <person name="Nouioui I."/>
        </authorList>
    </citation>
    <scope>NUCLEOTIDE SEQUENCE</scope>
    <source>
        <strain evidence="13">DSM 41529</strain>
    </source>
</reference>
<dbReference type="SMART" id="SM00823">
    <property type="entry name" value="PKS_PP"/>
    <property type="match status" value="1"/>
</dbReference>
<dbReference type="SUPFAM" id="SSF52151">
    <property type="entry name" value="FabD/lysophospholipase-like"/>
    <property type="match status" value="1"/>
</dbReference>
<dbReference type="InterPro" id="IPR014043">
    <property type="entry name" value="Acyl_transferase_dom"/>
</dbReference>
<keyword evidence="6" id="KW-0511">Multifunctional enzyme</keyword>
<dbReference type="PROSITE" id="PS52004">
    <property type="entry name" value="KS3_2"/>
    <property type="match status" value="1"/>
</dbReference>
<dbReference type="Gene3D" id="3.40.50.720">
    <property type="entry name" value="NAD(P)-binding Rossmann-like Domain"/>
    <property type="match status" value="1"/>
</dbReference>
<accession>A0ABU2X7N7</accession>
<evidence type="ECO:0000256" key="9">
    <source>
        <dbReference type="SAM" id="MobiDB-lite"/>
    </source>
</evidence>
<dbReference type="SMART" id="SM00824">
    <property type="entry name" value="PKS_TE"/>
    <property type="match status" value="1"/>
</dbReference>
<dbReference type="SUPFAM" id="SSF55048">
    <property type="entry name" value="Probable ACP-binding domain of malonyl-CoA ACP transacylase"/>
    <property type="match status" value="1"/>
</dbReference>
<evidence type="ECO:0000256" key="2">
    <source>
        <dbReference type="ARBA" id="ARBA00022450"/>
    </source>
</evidence>
<dbReference type="SUPFAM" id="SSF53901">
    <property type="entry name" value="Thiolase-like"/>
    <property type="match status" value="1"/>
</dbReference>
<dbReference type="InterPro" id="IPR057326">
    <property type="entry name" value="KR_dom"/>
</dbReference>
<dbReference type="InterPro" id="IPR055123">
    <property type="entry name" value="SpnB-like_Rossmann"/>
</dbReference>
<evidence type="ECO:0000256" key="1">
    <source>
        <dbReference type="ARBA" id="ARBA00004792"/>
    </source>
</evidence>
<dbReference type="PANTHER" id="PTHR43775">
    <property type="entry name" value="FATTY ACID SYNTHASE"/>
    <property type="match status" value="1"/>
</dbReference>
<name>A0ABU2X7N7_9ACTN</name>
<keyword evidence="3" id="KW-0597">Phosphoprotein</keyword>
<dbReference type="Gene3D" id="3.40.50.1820">
    <property type="entry name" value="alpha/beta hydrolase"/>
    <property type="match status" value="1"/>
</dbReference>
<evidence type="ECO:0000256" key="8">
    <source>
        <dbReference type="PROSITE-ProRule" id="PRU01363"/>
    </source>
</evidence>
<dbReference type="PROSITE" id="PS00606">
    <property type="entry name" value="KS3_1"/>
    <property type="match status" value="1"/>
</dbReference>
<evidence type="ECO:0000259" key="11">
    <source>
        <dbReference type="PROSITE" id="PS52004"/>
    </source>
</evidence>
<feature type="domain" description="PKS/mFAS DH" evidence="12">
    <location>
        <begin position="900"/>
        <end position="1171"/>
    </location>
</feature>
<feature type="active site" description="Proton acceptor; for dehydratase activity" evidence="8">
    <location>
        <position position="932"/>
    </location>
</feature>
<evidence type="ECO:0000256" key="7">
    <source>
        <dbReference type="ARBA" id="ARBA00023315"/>
    </source>
</evidence>
<dbReference type="Gene3D" id="3.30.70.3290">
    <property type="match status" value="1"/>
</dbReference>
<dbReference type="InterPro" id="IPR049552">
    <property type="entry name" value="PKS_DH_N"/>
</dbReference>
<dbReference type="SUPFAM" id="SSF47336">
    <property type="entry name" value="ACP-like"/>
    <property type="match status" value="1"/>
</dbReference>
<dbReference type="InterPro" id="IPR016036">
    <property type="entry name" value="Malonyl_transacylase_ACP-bd"/>
</dbReference>
<dbReference type="SMART" id="SM00827">
    <property type="entry name" value="PKS_AT"/>
    <property type="match status" value="1"/>
</dbReference>
<dbReference type="SUPFAM" id="SSF53474">
    <property type="entry name" value="alpha/beta-Hydrolases"/>
    <property type="match status" value="1"/>
</dbReference>
<dbReference type="InterPro" id="IPR050091">
    <property type="entry name" value="PKS_NRPS_Biosynth_Enz"/>
</dbReference>
<dbReference type="InterPro" id="IPR014030">
    <property type="entry name" value="Ketoacyl_synth_N"/>
</dbReference>
<evidence type="ECO:0000259" key="12">
    <source>
        <dbReference type="PROSITE" id="PS52019"/>
    </source>
</evidence>
<comment type="pathway">
    <text evidence="1">Antibiotic biosynthesis.</text>
</comment>
<evidence type="ECO:0000256" key="3">
    <source>
        <dbReference type="ARBA" id="ARBA00022553"/>
    </source>
</evidence>
<feature type="region of interest" description="C-terminal hotdog fold" evidence="8">
    <location>
        <begin position="1032"/>
        <end position="1171"/>
    </location>
</feature>
<dbReference type="Pfam" id="PF22953">
    <property type="entry name" value="SpnB_Rossmann"/>
    <property type="match status" value="1"/>
</dbReference>
<dbReference type="Pfam" id="PF00109">
    <property type="entry name" value="ketoacyl-synt"/>
    <property type="match status" value="1"/>
</dbReference>
<dbReference type="InterPro" id="IPR016039">
    <property type="entry name" value="Thiolase-like"/>
</dbReference>
<dbReference type="Pfam" id="PF21089">
    <property type="entry name" value="PKS_DH_N"/>
    <property type="match status" value="1"/>
</dbReference>
<keyword evidence="4" id="KW-0808">Transferase</keyword>
<dbReference type="InterPro" id="IPR036736">
    <property type="entry name" value="ACP-like_sf"/>
</dbReference>
<dbReference type="Pfam" id="PF14765">
    <property type="entry name" value="PS-DH"/>
    <property type="match status" value="1"/>
</dbReference>
<keyword evidence="2" id="KW-0596">Phosphopantetheine</keyword>
<dbReference type="PROSITE" id="PS50075">
    <property type="entry name" value="CARRIER"/>
    <property type="match status" value="1"/>
</dbReference>
<dbReference type="PROSITE" id="PS52019">
    <property type="entry name" value="PKS_MFAS_DH"/>
    <property type="match status" value="1"/>
</dbReference>
<dbReference type="InterPro" id="IPR006162">
    <property type="entry name" value="Ppantetheine_attach_site"/>
</dbReference>
<dbReference type="Pfam" id="PF00975">
    <property type="entry name" value="Thioesterase"/>
    <property type="match status" value="1"/>
</dbReference>
<proteinExistence type="predicted"/>
<dbReference type="InterPro" id="IPR020802">
    <property type="entry name" value="TesA-like"/>
</dbReference>
<dbReference type="CDD" id="cd00833">
    <property type="entry name" value="PKS"/>
    <property type="match status" value="1"/>
</dbReference>
<dbReference type="InterPro" id="IPR009081">
    <property type="entry name" value="PP-bd_ACP"/>
</dbReference>
<dbReference type="SMART" id="SM00822">
    <property type="entry name" value="PKS_KR"/>
    <property type="match status" value="1"/>
</dbReference>
<dbReference type="InterPro" id="IPR016035">
    <property type="entry name" value="Acyl_Trfase/lysoPLipase"/>
</dbReference>
<dbReference type="EMBL" id="JAVRFD010000001">
    <property type="protein sequence ID" value="MDT0541921.1"/>
    <property type="molecule type" value="Genomic_DNA"/>
</dbReference>
<dbReference type="InterPro" id="IPR036291">
    <property type="entry name" value="NAD(P)-bd_dom_sf"/>
</dbReference>
<dbReference type="InterPro" id="IPR018201">
    <property type="entry name" value="Ketoacyl_synth_AS"/>
</dbReference>
<sequence length="1951" mass="205597">MADDRRLLDTVQRLTTALRDTRERLRVAEAGAREPIAVVGAGCRFPGGVGDPEGLWRLVREGRDAVTPFPTDRGWADEFTGAGAFLTDPGWFDAGFFGIGPREALSMDPQQRLMLEISWEAVERAGIDPLSLRTSRTGVFTGTSDQDYRGLLGRISNHNEHTDHLATGTAASVLSGRVAYLLGLEGPAVSIDTACSSSLVALHLAVRSLRSGECDLALAGGVVVLSTPGLFTAFQRQGALAADGRCKAFAEAADGVGWGEGAGVVLVERLTDALAHGHPVLAVIRGTAINSDGASNGLTAPNGRAQQRVIRDALADAGLCGRDVDAVEAHGTGTRLGDPIEAAALQAAYGGDREAPLALGSVKTNIGHTQAAAGIAGVLKTVLALRHRTLPKTLHVDRPSSQVDWDADAVELLTESRRWPPRPGRPRRAGVSAFGISGTNAHVILEEAPPAEAPTPGETPAAPGAEPLPWVLSARTDSALRARARQLLSHLDGRDPAGVAHALVTSRSTFERRAVVLDTEPRAALTALGRGAAAPGLVTGTADLTGKVVFVFPGQGGQWAGMAGDLLETSPVFREHIHRCARALAPHVDWDLMDVLRQRPHAPSLERVDVVQPTLFAVMVALAALWRSCGIEPDAVVGHSQGEIAAAYVAGALSLQDAALVVARRARALTGLSGHGGMAAVELSADELRPRLDGRLSIATVNGPGSAVVAGDTDALDALLADLAESGVRVRKLPVDYASHSPQVELVRDRVLTELGPISPTATDIPFHSSVTGTALAGTELDAGYWYRNLRLPVRFDEALAGIAAPEHSFFVEVGAHPVLVPAIAAAVGDKAVAVGSLRRRESGRAALLASLAELHVRGLCPEWTAWTGPDTPAFTELPTYPFERKRFWLTPGESGSGEHPFLDTAIELADSDELVLTGRLSVASAPWLADHRVLDEVILPGTAWLECALHAGAVAGCATVDELTLEVPLALPDEGAATVQLRIGAPDGTGRRALRLHAKVDGAGWVRHGEGVLSPAPTEPEGPEKWPPPGTEEIPHTGLYPALVGHGLRYGPAFQGLRTVWRRGDAVYCEVACPVDTRGFVVHPALLDSALHALGFGASANGGAGAADGPLLPFAWTGVTAHPARPSTLRVRLSGSAENGVRLTATDGEGAPVLSVDSLALRPAAVRSAAPRDALFRTRWVEVRPASGPASESIAAVGLDTGHFPNFDDLPALAEAVAAGLPVPGLVLVAGSRGSVRESAHRALSLVQWWSARPEFAASRLVFLTSGAAAARAGDDLPDLAGAAVIGLVRSAQTEEPGRFVLLDADEITPHTITAALAAEEPEVALRGGRVLARRLVRAVPRGPGRFAGPEDTVLITGGTGTLGRLLARHLAAAHGVRRLVLTSRRGHAPGLRDELAALGATATVAACDVTDRTALAELLGTHRPTVVVHAAGVLDDGVVTAMTRERVDAVLRPKAEAALALHELTRDLPLTSFVLFSSAAATAGSAGQSNYAAANAVLDALAHHRRARGLPAVSLAWGLWRERSDMTRHLDPAADSLSTEEALALFDAAAALADPVLVPARLDPRGQAGPLLRELVNRPETPGGSLRRRLEPLGGPERERTLLDLVLDTLALVLGHDGTHELSPQAGFLEMGVDSLAAVRIRNHLGQALGVRLRATVTFDHPTPPALVRHLLEVLARPADQPAPEERGETVDELIARARATEWGTTRTYFSSLDELPRIPRPTRLASGPEGPALVCVTSAIGTSDPVQYARLARPFQGERDVWALRQPGFHRGEALPRTSELLLRTHAAGLRAELGERPFVLAGLSSGGLIAHMLARYLYDQGTPPAGVVLLDSYAPGEDERLAVLAPGLRGELQHRADDPDSAMPGDDSWVTAMLHYETFDWPFTELPAPVLFVRAGAPLEGWPDDWAPVWPFDHTAVTTRGNHFTMLEEHAPHTAALMRDWLRATYG</sequence>
<feature type="region of interest" description="N-terminal hotdog fold" evidence="8">
    <location>
        <begin position="900"/>
        <end position="1021"/>
    </location>
</feature>
<dbReference type="SMART" id="SM00826">
    <property type="entry name" value="PKS_DH"/>
    <property type="match status" value="1"/>
</dbReference>
<feature type="domain" description="Ketosynthase family 3 (KS3)" evidence="11">
    <location>
        <begin position="33"/>
        <end position="447"/>
    </location>
</feature>
<organism evidence="13 14">
    <name type="scientific">Streptomyces lonegramiae</name>
    <dbReference type="NCBI Taxonomy" id="3075524"/>
    <lineage>
        <taxon>Bacteria</taxon>
        <taxon>Bacillati</taxon>
        <taxon>Actinomycetota</taxon>
        <taxon>Actinomycetes</taxon>
        <taxon>Kitasatosporales</taxon>
        <taxon>Streptomycetaceae</taxon>
        <taxon>Streptomyces</taxon>
    </lineage>
</organism>
<gene>
    <name evidence="13" type="ORF">RND15_04195</name>
</gene>
<dbReference type="PROSITE" id="PS00012">
    <property type="entry name" value="PHOSPHOPANTETHEINE"/>
    <property type="match status" value="1"/>
</dbReference>
<dbReference type="InterPro" id="IPR032821">
    <property type="entry name" value="PKS_assoc"/>
</dbReference>
<dbReference type="InterPro" id="IPR001031">
    <property type="entry name" value="Thioesterase"/>
</dbReference>
<feature type="compositionally biased region" description="Pro residues" evidence="9">
    <location>
        <begin position="1018"/>
        <end position="1029"/>
    </location>
</feature>
<dbReference type="Pfam" id="PF16197">
    <property type="entry name" value="KAsynt_C_assoc"/>
    <property type="match status" value="1"/>
</dbReference>
<dbReference type="Pfam" id="PF00550">
    <property type="entry name" value="PP-binding"/>
    <property type="match status" value="1"/>
</dbReference>
<dbReference type="Gene3D" id="1.10.1200.10">
    <property type="entry name" value="ACP-like"/>
    <property type="match status" value="1"/>
</dbReference>
<feature type="domain" description="Carrier" evidence="10">
    <location>
        <begin position="1602"/>
        <end position="1677"/>
    </location>
</feature>
<keyword evidence="5" id="KW-0045">Antibiotic biosynthesis</keyword>
<dbReference type="Pfam" id="PF08659">
    <property type="entry name" value="KR"/>
    <property type="match status" value="1"/>
</dbReference>
<evidence type="ECO:0000256" key="4">
    <source>
        <dbReference type="ARBA" id="ARBA00022679"/>
    </source>
</evidence>
<evidence type="ECO:0000313" key="13">
    <source>
        <dbReference type="EMBL" id="MDT0541921.1"/>
    </source>
</evidence>
<evidence type="ECO:0000313" key="14">
    <source>
        <dbReference type="Proteomes" id="UP001180754"/>
    </source>
</evidence>
<dbReference type="Pfam" id="PF00698">
    <property type="entry name" value="Acyl_transf_1"/>
    <property type="match status" value="1"/>
</dbReference>
<dbReference type="Pfam" id="PF02801">
    <property type="entry name" value="Ketoacyl-synt_C"/>
    <property type="match status" value="1"/>
</dbReference>
<protein>
    <submittedName>
        <fullName evidence="13">Type I polyketide synthase</fullName>
    </submittedName>
</protein>
<dbReference type="InterPro" id="IPR013968">
    <property type="entry name" value="PKS_KR"/>
</dbReference>
<dbReference type="InterPro" id="IPR020807">
    <property type="entry name" value="PKS_DH"/>
</dbReference>
<dbReference type="InterPro" id="IPR020806">
    <property type="entry name" value="PKS_PP-bd"/>
</dbReference>
<dbReference type="InterPro" id="IPR042104">
    <property type="entry name" value="PKS_dehydratase_sf"/>
</dbReference>
<dbReference type="Gene3D" id="3.10.129.110">
    <property type="entry name" value="Polyketide synthase dehydratase"/>
    <property type="match status" value="1"/>
</dbReference>
<dbReference type="Gene3D" id="3.40.47.10">
    <property type="match status" value="1"/>
</dbReference>
<dbReference type="SUPFAM" id="SSF51735">
    <property type="entry name" value="NAD(P)-binding Rossmann-fold domains"/>
    <property type="match status" value="2"/>
</dbReference>
<dbReference type="Gene3D" id="3.40.366.10">
    <property type="entry name" value="Malonyl-Coenzyme A Acyl Carrier Protein, domain 2"/>
    <property type="match status" value="1"/>
</dbReference>